<dbReference type="InterPro" id="IPR026714">
    <property type="entry name" value="SMAP"/>
</dbReference>
<dbReference type="AlphaFoldDB" id="A0A8A3NYY5"/>
<organism evidence="2 3">
    <name type="scientific">Monilinia vaccinii-corymbosi</name>
    <dbReference type="NCBI Taxonomy" id="61207"/>
    <lineage>
        <taxon>Eukaryota</taxon>
        <taxon>Fungi</taxon>
        <taxon>Dikarya</taxon>
        <taxon>Ascomycota</taxon>
        <taxon>Pezizomycotina</taxon>
        <taxon>Leotiomycetes</taxon>
        <taxon>Helotiales</taxon>
        <taxon>Sclerotiniaceae</taxon>
        <taxon>Monilinia</taxon>
    </lineage>
</organism>
<name>A0A8A3NYY5_9HELO</name>
<dbReference type="Proteomes" id="UP000672032">
    <property type="component" value="Chromosome 1"/>
</dbReference>
<keyword evidence="3" id="KW-1185">Reference proteome</keyword>
<gene>
    <name evidence="2" type="ORF">DSL72_004309</name>
</gene>
<dbReference type="OrthoDB" id="10066125at2759"/>
<dbReference type="PANTHER" id="PTHR22175">
    <property type="entry name" value="SMALL ACIDIC PROTEIN-RELATED"/>
    <property type="match status" value="1"/>
</dbReference>
<dbReference type="PANTHER" id="PTHR22175:SF0">
    <property type="entry name" value="SMALL ACIDIC PROTEIN"/>
    <property type="match status" value="1"/>
</dbReference>
<accession>A0A8A3NYY5</accession>
<evidence type="ECO:0000313" key="2">
    <source>
        <dbReference type="EMBL" id="QSZ29792.1"/>
    </source>
</evidence>
<evidence type="ECO:0000313" key="3">
    <source>
        <dbReference type="Proteomes" id="UP000672032"/>
    </source>
</evidence>
<feature type="region of interest" description="Disordered" evidence="1">
    <location>
        <begin position="163"/>
        <end position="190"/>
    </location>
</feature>
<protein>
    <submittedName>
        <fullName evidence="2">Uncharacterized protein</fullName>
    </submittedName>
</protein>
<reference evidence="2" key="1">
    <citation type="submission" date="2020-10" db="EMBL/GenBank/DDBJ databases">
        <title>Genome Sequence of Monilinia vaccinii-corymbosi Sheds Light on Mummy Berry Disease Infection of Blueberry and Mating Type.</title>
        <authorList>
            <person name="Yow A.G."/>
            <person name="Zhang Y."/>
            <person name="Bansal K."/>
            <person name="Eacker S.M."/>
            <person name="Sullivan S."/>
            <person name="Liachko I."/>
            <person name="Cubeta M.A."/>
            <person name="Rollins J.A."/>
            <person name="Ashrafi H."/>
        </authorList>
    </citation>
    <scope>NUCLEOTIDE SEQUENCE</scope>
    <source>
        <strain evidence="2">RL-1</strain>
    </source>
</reference>
<sequence length="281" mass="31968">METSANFIPLGGVGETFEFDQPMKKRDAGYRNKSLSSGKPKVIGATKGRLVNFLGVHFDLIRNDCELRVKCDLLTGRRRRRPSSMQKARKLNGILTRRATRNPEKYNKNKERNRLHAIDVERYKIRLNAVNQAQRLAAIHDHSGVSFNVGEVVTLEDGTVKSKKSLERKQELAEAKKPVENKDAAVPEGVNPERLKLLEADKNAHISKAALKKKKMYEPKPIPPRPVIPEGISLPEGEENWLALWDISDGQIEQRLAIAKRDAGNAKRELRRKQREEARFR</sequence>
<feature type="region of interest" description="Disordered" evidence="1">
    <location>
        <begin position="262"/>
        <end position="281"/>
    </location>
</feature>
<dbReference type="EMBL" id="CP063405">
    <property type="protein sequence ID" value="QSZ29792.1"/>
    <property type="molecule type" value="Genomic_DNA"/>
</dbReference>
<proteinExistence type="predicted"/>
<evidence type="ECO:0000256" key="1">
    <source>
        <dbReference type="SAM" id="MobiDB-lite"/>
    </source>
</evidence>